<dbReference type="Proteomes" id="UP000242287">
    <property type="component" value="Unassembled WGS sequence"/>
</dbReference>
<dbReference type="GO" id="GO:0043456">
    <property type="term" value="P:regulation of pentose-phosphate shunt"/>
    <property type="evidence" value="ECO:0007669"/>
    <property type="project" value="TreeGrafter"/>
</dbReference>
<evidence type="ECO:0000256" key="3">
    <source>
        <dbReference type="PIRSR" id="PIRSR613078-2"/>
    </source>
</evidence>
<organism evidence="5 6">
    <name type="scientific">Amanita thiersii Skay4041</name>
    <dbReference type="NCBI Taxonomy" id="703135"/>
    <lineage>
        <taxon>Eukaryota</taxon>
        <taxon>Fungi</taxon>
        <taxon>Dikarya</taxon>
        <taxon>Basidiomycota</taxon>
        <taxon>Agaricomycotina</taxon>
        <taxon>Agaricomycetes</taxon>
        <taxon>Agaricomycetidae</taxon>
        <taxon>Agaricales</taxon>
        <taxon>Pluteineae</taxon>
        <taxon>Amanitaceae</taxon>
        <taxon>Amanita</taxon>
    </lineage>
</organism>
<dbReference type="InterPro" id="IPR013078">
    <property type="entry name" value="His_Pase_superF_clade-1"/>
</dbReference>
<dbReference type="GO" id="GO:0005829">
    <property type="term" value="C:cytosol"/>
    <property type="evidence" value="ECO:0007669"/>
    <property type="project" value="TreeGrafter"/>
</dbReference>
<dbReference type="InterPro" id="IPR029033">
    <property type="entry name" value="His_PPase_superfam"/>
</dbReference>
<evidence type="ECO:0000313" key="5">
    <source>
        <dbReference type="EMBL" id="PFH54086.1"/>
    </source>
</evidence>
<evidence type="ECO:0000256" key="1">
    <source>
        <dbReference type="ARBA" id="ARBA00022801"/>
    </source>
</evidence>
<feature type="region of interest" description="Disordered" evidence="4">
    <location>
        <begin position="307"/>
        <end position="328"/>
    </location>
</feature>
<dbReference type="PANTHER" id="PTHR46517">
    <property type="entry name" value="FRUCTOSE-2,6-BISPHOSPHATASE TIGAR"/>
    <property type="match status" value="1"/>
</dbReference>
<reference evidence="5 6" key="1">
    <citation type="submission" date="2014-02" db="EMBL/GenBank/DDBJ databases">
        <title>Transposable element dynamics among asymbiotic and ectomycorrhizal Amanita fungi.</title>
        <authorList>
            <consortium name="DOE Joint Genome Institute"/>
            <person name="Hess J."/>
            <person name="Skrede I."/>
            <person name="Wolfe B."/>
            <person name="LaButti K."/>
            <person name="Ohm R.A."/>
            <person name="Grigoriev I.V."/>
            <person name="Pringle A."/>
        </authorList>
    </citation>
    <scope>NUCLEOTIDE SEQUENCE [LARGE SCALE GENOMIC DNA]</scope>
    <source>
        <strain evidence="5 6">SKay4041</strain>
    </source>
</reference>
<dbReference type="SUPFAM" id="SSF53254">
    <property type="entry name" value="Phosphoglycerate mutase-like"/>
    <property type="match status" value="1"/>
</dbReference>
<feature type="binding site" evidence="3">
    <location>
        <position position="96"/>
    </location>
    <ligand>
        <name>substrate</name>
    </ligand>
</feature>
<dbReference type="STRING" id="703135.A0A2A9P0L0"/>
<evidence type="ECO:0000256" key="4">
    <source>
        <dbReference type="SAM" id="MobiDB-lite"/>
    </source>
</evidence>
<name>A0A2A9P0L0_9AGAR</name>
<dbReference type="AlphaFoldDB" id="A0A2A9P0L0"/>
<evidence type="ECO:0008006" key="7">
    <source>
        <dbReference type="Google" id="ProtNLM"/>
    </source>
</evidence>
<dbReference type="GO" id="GO:0045820">
    <property type="term" value="P:negative regulation of glycolytic process"/>
    <property type="evidence" value="ECO:0007669"/>
    <property type="project" value="TreeGrafter"/>
</dbReference>
<dbReference type="Gene3D" id="3.40.50.1240">
    <property type="entry name" value="Phosphoglycerate mutase-like"/>
    <property type="match status" value="1"/>
</dbReference>
<keyword evidence="6" id="KW-1185">Reference proteome</keyword>
<feature type="compositionally biased region" description="Polar residues" evidence="4">
    <location>
        <begin position="318"/>
        <end position="328"/>
    </location>
</feature>
<dbReference type="OrthoDB" id="354304at2759"/>
<keyword evidence="1" id="KW-0378">Hydrolase</keyword>
<dbReference type="SMART" id="SM00855">
    <property type="entry name" value="PGAM"/>
    <property type="match status" value="1"/>
</dbReference>
<dbReference type="PANTHER" id="PTHR46517:SF1">
    <property type="entry name" value="FRUCTOSE-2,6-BISPHOSPHATASE TIGAR"/>
    <property type="match status" value="1"/>
</dbReference>
<accession>A0A2A9P0L0</accession>
<evidence type="ECO:0000256" key="2">
    <source>
        <dbReference type="PIRSR" id="PIRSR613078-1"/>
    </source>
</evidence>
<gene>
    <name evidence="5" type="ORF">AMATHDRAFT_860</name>
</gene>
<dbReference type="EMBL" id="KZ301971">
    <property type="protein sequence ID" value="PFH54086.1"/>
    <property type="molecule type" value="Genomic_DNA"/>
</dbReference>
<dbReference type="InterPro" id="IPR051695">
    <property type="entry name" value="Phosphoglycerate_Mutase"/>
</dbReference>
<proteinExistence type="predicted"/>
<dbReference type="Pfam" id="PF00300">
    <property type="entry name" value="His_Phos_1"/>
    <property type="match status" value="1"/>
</dbReference>
<protein>
    <recommendedName>
        <fullName evidence="7">Phosphoglycerate mutase-like protein</fullName>
    </recommendedName>
</protein>
<dbReference type="GO" id="GO:0004331">
    <property type="term" value="F:fructose-2,6-bisphosphate 2-phosphatase activity"/>
    <property type="evidence" value="ECO:0007669"/>
    <property type="project" value="TreeGrafter"/>
</dbReference>
<evidence type="ECO:0000313" key="6">
    <source>
        <dbReference type="Proteomes" id="UP000242287"/>
    </source>
</evidence>
<feature type="active site" description="Tele-phosphohistidine intermediate" evidence="2">
    <location>
        <position position="46"/>
    </location>
</feature>
<dbReference type="CDD" id="cd07067">
    <property type="entry name" value="HP_PGM_like"/>
    <property type="match status" value="1"/>
</dbReference>
<feature type="active site" description="Proton donor/acceptor" evidence="2">
    <location>
        <position position="123"/>
    </location>
</feature>
<sequence>MRSCGQRRLTISADSAGFQYSYYFRQPSSSFYGTLTSWEKYTSHLHGESTDNLRAVWAGWRDAPLSNHAQRKQANAVANYFSNTHFTAILCSSLTRALSTGQAIHKVQRDPKPPISTSLLLREQHFGVAEGQPYCTTREPGLSLQEHITKGKFPAPCSLYERYPEGESREDLLRRAEQAIDELLVPLIRATHESSVEETHVAVVSHGLFIREIAGALLRRDAFLGKDRGFVPLKGLRNTGWMRLLVRTSSVGDPLIQKLENSLEVHITDLNRSDHLFRLVRPRGGIGIVQHDPKQKDIRTYFSTKGQTVQAKAHHQTTDSQESGMDAI</sequence>